<dbReference type="InterPro" id="IPR041561">
    <property type="entry name" value="PglD_N"/>
</dbReference>
<dbReference type="InterPro" id="IPR050179">
    <property type="entry name" value="Trans_hexapeptide_repeat"/>
</dbReference>
<keyword evidence="2" id="KW-0808">Transferase</keyword>
<keyword evidence="7" id="KW-1185">Reference proteome</keyword>
<dbReference type="PROSITE" id="PS00101">
    <property type="entry name" value="HEXAPEP_TRANSFERASES"/>
    <property type="match status" value="1"/>
</dbReference>
<dbReference type="InterPro" id="IPR020019">
    <property type="entry name" value="AcTrfase_PglD-like"/>
</dbReference>
<organism evidence="6 7">
    <name type="scientific">Sphingobacterium suaedae</name>
    <dbReference type="NCBI Taxonomy" id="1686402"/>
    <lineage>
        <taxon>Bacteria</taxon>
        <taxon>Pseudomonadati</taxon>
        <taxon>Bacteroidota</taxon>
        <taxon>Sphingobacteriia</taxon>
        <taxon>Sphingobacteriales</taxon>
        <taxon>Sphingobacteriaceae</taxon>
        <taxon>Sphingobacterium</taxon>
    </lineage>
</organism>
<comment type="similarity">
    <text evidence="1">Belongs to the transferase hexapeptide repeat family.</text>
</comment>
<dbReference type="CDD" id="cd03360">
    <property type="entry name" value="LbH_AT_putative"/>
    <property type="match status" value="1"/>
</dbReference>
<dbReference type="Gene3D" id="3.40.50.20">
    <property type="match status" value="1"/>
</dbReference>
<comment type="caution">
    <text evidence="6">The sequence shown here is derived from an EMBL/GenBank/DDBJ whole genome shotgun (WGS) entry which is preliminary data.</text>
</comment>
<feature type="domain" description="PglD N-terminal" evidence="5">
    <location>
        <begin position="2"/>
        <end position="79"/>
    </location>
</feature>
<dbReference type="RefSeq" id="WP_380906558.1">
    <property type="nucleotide sequence ID" value="NZ_JBHUEG010000018.1"/>
</dbReference>
<dbReference type="NCBIfam" id="TIGR03570">
    <property type="entry name" value="NeuD_NnaD"/>
    <property type="match status" value="1"/>
</dbReference>
<sequence length="209" mass="22305">MVIIGAGGLAKELLQVYEEIEIGAELVFFDNVTHGLPKLLYQRYRILTRDDELQAYFATHSSFVVGVGVPRIRKALSEKALKLGGKPATVVGQFNNIGKHVQIGPGATVLSHVDISNGSTIGDYVLIYYKVVITHDCRIGNFVELSPGATLLGGVSIGDYSHIGANATILPRVKVGKNVVVGAGAVVTKDIPDNQTVAGMPARIIKKNE</sequence>
<dbReference type="InterPro" id="IPR011004">
    <property type="entry name" value="Trimer_LpxA-like_sf"/>
</dbReference>
<dbReference type="PANTHER" id="PTHR43300">
    <property type="entry name" value="ACETYLTRANSFERASE"/>
    <property type="match status" value="1"/>
</dbReference>
<evidence type="ECO:0000256" key="4">
    <source>
        <dbReference type="ARBA" id="ARBA00023315"/>
    </source>
</evidence>
<dbReference type="Gene3D" id="2.160.10.10">
    <property type="entry name" value="Hexapeptide repeat proteins"/>
    <property type="match status" value="1"/>
</dbReference>
<dbReference type="InterPro" id="IPR018357">
    <property type="entry name" value="Hexapep_transf_CS"/>
</dbReference>
<name>A0ABW5KNV9_9SPHI</name>
<evidence type="ECO:0000256" key="2">
    <source>
        <dbReference type="ARBA" id="ARBA00022679"/>
    </source>
</evidence>
<evidence type="ECO:0000256" key="3">
    <source>
        <dbReference type="ARBA" id="ARBA00022737"/>
    </source>
</evidence>
<keyword evidence="3" id="KW-0677">Repeat</keyword>
<protein>
    <submittedName>
        <fullName evidence="6">NeuD/PglB/VioB family sugar acetyltransferase</fullName>
    </submittedName>
</protein>
<reference evidence="7" key="1">
    <citation type="journal article" date="2019" name="Int. J. Syst. Evol. Microbiol.">
        <title>The Global Catalogue of Microorganisms (GCM) 10K type strain sequencing project: providing services to taxonomists for standard genome sequencing and annotation.</title>
        <authorList>
            <consortium name="The Broad Institute Genomics Platform"/>
            <consortium name="The Broad Institute Genome Sequencing Center for Infectious Disease"/>
            <person name="Wu L."/>
            <person name="Ma J."/>
        </authorList>
    </citation>
    <scope>NUCLEOTIDE SEQUENCE [LARGE SCALE GENOMIC DNA]</scope>
    <source>
        <strain evidence="7">KCTC 42662</strain>
    </source>
</reference>
<gene>
    <name evidence="6" type="ORF">ACFSR5_21060</name>
</gene>
<dbReference type="InterPro" id="IPR001451">
    <property type="entry name" value="Hexapep"/>
</dbReference>
<dbReference type="Pfam" id="PF00132">
    <property type="entry name" value="Hexapep"/>
    <property type="match status" value="1"/>
</dbReference>
<dbReference type="SUPFAM" id="SSF51161">
    <property type="entry name" value="Trimeric LpxA-like enzymes"/>
    <property type="match status" value="1"/>
</dbReference>
<dbReference type="Pfam" id="PF17836">
    <property type="entry name" value="PglD_N"/>
    <property type="match status" value="1"/>
</dbReference>
<evidence type="ECO:0000259" key="5">
    <source>
        <dbReference type="Pfam" id="PF17836"/>
    </source>
</evidence>
<proteinExistence type="inferred from homology"/>
<evidence type="ECO:0000256" key="1">
    <source>
        <dbReference type="ARBA" id="ARBA00007274"/>
    </source>
</evidence>
<dbReference type="Proteomes" id="UP001597545">
    <property type="component" value="Unassembled WGS sequence"/>
</dbReference>
<keyword evidence="4" id="KW-0012">Acyltransferase</keyword>
<accession>A0ABW5KNV9</accession>
<evidence type="ECO:0000313" key="7">
    <source>
        <dbReference type="Proteomes" id="UP001597545"/>
    </source>
</evidence>
<dbReference type="EMBL" id="JBHULR010000021">
    <property type="protein sequence ID" value="MFD2550148.1"/>
    <property type="molecule type" value="Genomic_DNA"/>
</dbReference>
<evidence type="ECO:0000313" key="6">
    <source>
        <dbReference type="EMBL" id="MFD2550148.1"/>
    </source>
</evidence>